<dbReference type="Proteomes" id="UP000323720">
    <property type="component" value="Unassembled WGS sequence"/>
</dbReference>
<dbReference type="RefSeq" id="WP_148402786.1">
    <property type="nucleotide sequence ID" value="NZ_VSKK01000001.1"/>
</dbReference>
<gene>
    <name evidence="5" type="ORF">ES674_04535</name>
</gene>
<dbReference type="InterPro" id="IPR011004">
    <property type="entry name" value="Trimer_LpxA-like_sf"/>
</dbReference>
<feature type="domain" description="PglD N-terminal" evidence="4">
    <location>
        <begin position="4"/>
        <end position="83"/>
    </location>
</feature>
<dbReference type="Pfam" id="PF14602">
    <property type="entry name" value="Hexapep_2"/>
    <property type="match status" value="2"/>
</dbReference>
<dbReference type="Gene3D" id="2.160.10.10">
    <property type="entry name" value="Hexapeptide repeat proteins"/>
    <property type="match status" value="1"/>
</dbReference>
<comment type="caution">
    <text evidence="5">The sequence shown here is derived from an EMBL/GenBank/DDBJ whole genome shotgun (WGS) entry which is preliminary data.</text>
</comment>
<dbReference type="PANTHER" id="PTHR43300:SF7">
    <property type="entry name" value="UDP-N-ACETYLBACILLOSAMINE N-ACETYLTRANSFERASE"/>
    <property type="match status" value="1"/>
</dbReference>
<keyword evidence="5" id="KW-0808">Transferase</keyword>
<evidence type="ECO:0000259" key="4">
    <source>
        <dbReference type="Pfam" id="PF17836"/>
    </source>
</evidence>
<dbReference type="NCBIfam" id="TIGR03570">
    <property type="entry name" value="NeuD_NnaD"/>
    <property type="match status" value="1"/>
</dbReference>
<reference evidence="5 6" key="1">
    <citation type="submission" date="2019-08" db="EMBL/GenBank/DDBJ databases">
        <title>Genomes of Antarctic Bizionia species.</title>
        <authorList>
            <person name="Bowman J.P."/>
        </authorList>
    </citation>
    <scope>NUCLEOTIDE SEQUENCE [LARGE SCALE GENOMIC DNA]</scope>
    <source>
        <strain evidence="5 6">ADA-4</strain>
    </source>
</reference>
<feature type="site" description="Increases basicity of active site His" evidence="2">
    <location>
        <position position="139"/>
    </location>
</feature>
<evidence type="ECO:0000256" key="3">
    <source>
        <dbReference type="PIRSR" id="PIRSR620019-2"/>
    </source>
</evidence>
<sequence>MKKQILIAGTGGFSKEVLCLITDLGRYDDVLGFIEPDFIIEKGDLPDQIMGKPILPYSQVDPEKHLVSIAIGDSIIRERAITQLPKGVEFITLIHPTAVVSEWVTLGEGSVVCAGTIITCDIKIGKHVQLNLNTTIGHDCVIGDFFTTAPNVNISGNCTFGNHVYFGTASSIKQGVSIIENVTIGMGAIVTRDITEPGVYIGIPAKPLKK</sequence>
<accession>A0A5D0RBL9</accession>
<dbReference type="InterPro" id="IPR050179">
    <property type="entry name" value="Trans_hexapeptide_repeat"/>
</dbReference>
<evidence type="ECO:0000313" key="6">
    <source>
        <dbReference type="Proteomes" id="UP000323720"/>
    </source>
</evidence>
<dbReference type="OrthoDB" id="708224at2"/>
<dbReference type="GO" id="GO:0016740">
    <property type="term" value="F:transferase activity"/>
    <property type="evidence" value="ECO:0007669"/>
    <property type="project" value="UniProtKB-KW"/>
</dbReference>
<dbReference type="InterPro" id="IPR020019">
    <property type="entry name" value="AcTrfase_PglD-like"/>
</dbReference>
<feature type="binding site" evidence="3">
    <location>
        <position position="72"/>
    </location>
    <ligand>
        <name>substrate</name>
    </ligand>
</feature>
<dbReference type="PANTHER" id="PTHR43300">
    <property type="entry name" value="ACETYLTRANSFERASE"/>
    <property type="match status" value="1"/>
</dbReference>
<dbReference type="EMBL" id="VSKK01000001">
    <property type="protein sequence ID" value="TYB79050.1"/>
    <property type="molecule type" value="Genomic_DNA"/>
</dbReference>
<evidence type="ECO:0000313" key="5">
    <source>
        <dbReference type="EMBL" id="TYB79050.1"/>
    </source>
</evidence>
<feature type="active site" description="Proton acceptor" evidence="2">
    <location>
        <position position="138"/>
    </location>
</feature>
<dbReference type="InterPro" id="IPR001451">
    <property type="entry name" value="Hexapep"/>
</dbReference>
<name>A0A5D0RBL9_9FLAO</name>
<comment type="similarity">
    <text evidence="1">Belongs to the transferase hexapeptide repeat family.</text>
</comment>
<dbReference type="Pfam" id="PF17836">
    <property type="entry name" value="PglD_N"/>
    <property type="match status" value="1"/>
</dbReference>
<dbReference type="Gene3D" id="3.40.50.20">
    <property type="match status" value="1"/>
</dbReference>
<proteinExistence type="inferred from homology"/>
<organism evidence="5 6">
    <name type="scientific">Bizionia myxarmorum</name>
    <dbReference type="NCBI Taxonomy" id="291186"/>
    <lineage>
        <taxon>Bacteria</taxon>
        <taxon>Pseudomonadati</taxon>
        <taxon>Bacteroidota</taxon>
        <taxon>Flavobacteriia</taxon>
        <taxon>Flavobacteriales</taxon>
        <taxon>Flavobacteriaceae</taxon>
        <taxon>Bizionia</taxon>
    </lineage>
</organism>
<evidence type="ECO:0000256" key="1">
    <source>
        <dbReference type="ARBA" id="ARBA00007274"/>
    </source>
</evidence>
<protein>
    <submittedName>
        <fullName evidence="5">Acetyltransferase</fullName>
    </submittedName>
</protein>
<evidence type="ECO:0000256" key="2">
    <source>
        <dbReference type="PIRSR" id="PIRSR620019-1"/>
    </source>
</evidence>
<dbReference type="SUPFAM" id="SSF51161">
    <property type="entry name" value="Trimeric LpxA-like enzymes"/>
    <property type="match status" value="1"/>
</dbReference>
<dbReference type="InterPro" id="IPR041561">
    <property type="entry name" value="PglD_N"/>
</dbReference>
<keyword evidence="6" id="KW-1185">Reference proteome</keyword>
<dbReference type="AlphaFoldDB" id="A0A5D0RBL9"/>
<dbReference type="CDD" id="cd03360">
    <property type="entry name" value="LbH_AT_putative"/>
    <property type="match status" value="1"/>
</dbReference>